<feature type="transmembrane region" description="Helical" evidence="5">
    <location>
        <begin position="30"/>
        <end position="48"/>
    </location>
</feature>
<dbReference type="PANTHER" id="PTHR33507:SF3">
    <property type="entry name" value="INNER MEMBRANE PROTEIN YBBJ"/>
    <property type="match status" value="1"/>
</dbReference>
<reference evidence="7 8" key="1">
    <citation type="journal article" date="2016" name="PLoS ONE">
        <title>Complete Genome Sequence and Comparative Genomics of a Novel Myxobacterium Myxococcus hansupus.</title>
        <authorList>
            <person name="Sharma G."/>
            <person name="Narwani T."/>
            <person name="Subramanian S."/>
        </authorList>
    </citation>
    <scope>NUCLEOTIDE SEQUENCE [LARGE SCALE GENOMIC DNA]</scope>
    <source>
        <strain evidence="8">mixupus</strain>
    </source>
</reference>
<dbReference type="InterPro" id="IPR052165">
    <property type="entry name" value="Membrane_assoc_protease"/>
</dbReference>
<dbReference type="InterPro" id="IPR012340">
    <property type="entry name" value="NA-bd_OB-fold"/>
</dbReference>
<evidence type="ECO:0000256" key="3">
    <source>
        <dbReference type="ARBA" id="ARBA00022989"/>
    </source>
</evidence>
<gene>
    <name evidence="7" type="ORF">A176_002935</name>
</gene>
<keyword evidence="2 5" id="KW-0812">Transmembrane</keyword>
<dbReference type="InterPro" id="IPR002810">
    <property type="entry name" value="NfeD-like_C"/>
</dbReference>
<evidence type="ECO:0000313" key="8">
    <source>
        <dbReference type="Proteomes" id="UP000009026"/>
    </source>
</evidence>
<dbReference type="Gene3D" id="2.40.50.140">
    <property type="entry name" value="Nucleic acid-binding proteins"/>
    <property type="match status" value="1"/>
</dbReference>
<dbReference type="eggNOG" id="COG1585">
    <property type="taxonomic scope" value="Bacteria"/>
</dbReference>
<keyword evidence="8" id="KW-1185">Reference proteome</keyword>
<feature type="domain" description="NfeD-like C-terminal" evidence="6">
    <location>
        <begin position="88"/>
        <end position="145"/>
    </location>
</feature>
<protein>
    <submittedName>
        <fullName evidence="7">Putative activity regulator of membrane protease YbbK</fullName>
    </submittedName>
</protein>
<evidence type="ECO:0000256" key="2">
    <source>
        <dbReference type="ARBA" id="ARBA00022692"/>
    </source>
</evidence>
<name>A0A0H4WWQ2_9BACT</name>
<evidence type="ECO:0000256" key="1">
    <source>
        <dbReference type="ARBA" id="ARBA00004141"/>
    </source>
</evidence>
<comment type="subcellular location">
    <subcellularLocation>
        <location evidence="1">Membrane</location>
        <topology evidence="1">Multi-pass membrane protein</topology>
    </subcellularLocation>
</comment>
<keyword evidence="4 5" id="KW-0472">Membrane</keyword>
<dbReference type="RefSeq" id="WP_002640790.1">
    <property type="nucleotide sequence ID" value="NZ_CP012109.1"/>
</dbReference>
<feature type="transmembrane region" description="Helical" evidence="5">
    <location>
        <begin position="54"/>
        <end position="72"/>
    </location>
</feature>
<evidence type="ECO:0000259" key="6">
    <source>
        <dbReference type="Pfam" id="PF01957"/>
    </source>
</evidence>
<sequence>MDFTPTAWLLWLVAALLLGALEVQLTTFMVLWFAVGALAASIGAALGLGLHGQLFLFITISGALFAASRTLFKNVFMRDATHLKTGTEAMIGQEAVVVESLGESHGGTVRINGELWTARWLSGPVPEGERVTVEQIEGLKLWVRRPTASMPVPVGDSKKEESGWNS</sequence>
<dbReference type="KEGG" id="mym:A176_002935"/>
<dbReference type="OrthoDB" id="9792945at2"/>
<dbReference type="Pfam" id="PF01957">
    <property type="entry name" value="NfeD"/>
    <property type="match status" value="1"/>
</dbReference>
<dbReference type="GO" id="GO:0006508">
    <property type="term" value="P:proteolysis"/>
    <property type="evidence" value="ECO:0007669"/>
    <property type="project" value="UniProtKB-KW"/>
</dbReference>
<proteinExistence type="predicted"/>
<feature type="transmembrane region" description="Helical" evidence="5">
    <location>
        <begin position="6"/>
        <end position="23"/>
    </location>
</feature>
<dbReference type="Proteomes" id="UP000009026">
    <property type="component" value="Chromosome"/>
</dbReference>
<evidence type="ECO:0000313" key="7">
    <source>
        <dbReference type="EMBL" id="AKQ66023.1"/>
    </source>
</evidence>
<dbReference type="GO" id="GO:0008233">
    <property type="term" value="F:peptidase activity"/>
    <property type="evidence" value="ECO:0007669"/>
    <property type="project" value="UniProtKB-KW"/>
</dbReference>
<dbReference type="GO" id="GO:0005886">
    <property type="term" value="C:plasma membrane"/>
    <property type="evidence" value="ECO:0007669"/>
    <property type="project" value="TreeGrafter"/>
</dbReference>
<evidence type="ECO:0000256" key="5">
    <source>
        <dbReference type="SAM" id="Phobius"/>
    </source>
</evidence>
<keyword evidence="7" id="KW-0378">Hydrolase</keyword>
<dbReference type="EMBL" id="CP012109">
    <property type="protein sequence ID" value="AKQ66023.1"/>
    <property type="molecule type" value="Genomic_DNA"/>
</dbReference>
<evidence type="ECO:0000256" key="4">
    <source>
        <dbReference type="ARBA" id="ARBA00023136"/>
    </source>
</evidence>
<dbReference type="PANTHER" id="PTHR33507">
    <property type="entry name" value="INNER MEMBRANE PROTEIN YBBJ"/>
    <property type="match status" value="1"/>
</dbReference>
<keyword evidence="7" id="KW-0645">Protease</keyword>
<keyword evidence="3 5" id="KW-1133">Transmembrane helix</keyword>
<dbReference type="PATRIC" id="fig|1297742.4.peg.2962"/>
<dbReference type="SUPFAM" id="SSF141322">
    <property type="entry name" value="NfeD domain-like"/>
    <property type="match status" value="1"/>
</dbReference>
<dbReference type="STRING" id="1297742.A176_002935"/>
<accession>A0A0H4WWQ2</accession>
<organism evidence="7 8">
    <name type="scientific">Pseudomyxococcus hansupus</name>
    <dbReference type="NCBI Taxonomy" id="1297742"/>
    <lineage>
        <taxon>Bacteria</taxon>
        <taxon>Pseudomonadati</taxon>
        <taxon>Myxococcota</taxon>
        <taxon>Myxococcia</taxon>
        <taxon>Myxococcales</taxon>
        <taxon>Cystobacterineae</taxon>
        <taxon>Myxococcaceae</taxon>
        <taxon>Pseudomyxococcus</taxon>
    </lineage>
</organism>
<dbReference type="AlphaFoldDB" id="A0A0H4WWQ2"/>